<keyword evidence="8 11" id="KW-1133">Transmembrane helix</keyword>
<accession>A0A0G4HFY0</accession>
<feature type="transmembrane region" description="Helical" evidence="11">
    <location>
        <begin position="320"/>
        <end position="339"/>
    </location>
</feature>
<dbReference type="PANTHER" id="PTHR24223:SF456">
    <property type="entry name" value="MULTIDRUG RESISTANCE-ASSOCIATED PROTEIN LETHAL(2)03659"/>
    <property type="match status" value="1"/>
</dbReference>
<evidence type="ECO:0000256" key="2">
    <source>
        <dbReference type="ARBA" id="ARBA00009726"/>
    </source>
</evidence>
<evidence type="ECO:0000256" key="6">
    <source>
        <dbReference type="ARBA" id="ARBA00022741"/>
    </source>
</evidence>
<feature type="region of interest" description="Disordered" evidence="10">
    <location>
        <begin position="785"/>
        <end position="804"/>
    </location>
</feature>
<dbReference type="InterPro" id="IPR017871">
    <property type="entry name" value="ABC_transporter-like_CS"/>
</dbReference>
<keyword evidence="7" id="KW-0067">ATP-binding</keyword>
<dbReference type="CDD" id="cd18580">
    <property type="entry name" value="ABC_6TM_ABCC_D2"/>
    <property type="match status" value="1"/>
</dbReference>
<feature type="region of interest" description="Disordered" evidence="10">
    <location>
        <begin position="1212"/>
        <end position="1247"/>
    </location>
</feature>
<dbReference type="FunFam" id="3.40.50.300:FF:003492">
    <property type="entry name" value="AGAP012735-PA"/>
    <property type="match status" value="1"/>
</dbReference>
<dbReference type="PANTHER" id="PTHR24223">
    <property type="entry name" value="ATP-BINDING CASSETTE SUB-FAMILY C"/>
    <property type="match status" value="1"/>
</dbReference>
<dbReference type="PROSITE" id="PS50893">
    <property type="entry name" value="ABC_TRANSPORTER_2"/>
    <property type="match status" value="2"/>
</dbReference>
<dbReference type="GO" id="GO:0140359">
    <property type="term" value="F:ABC-type transporter activity"/>
    <property type="evidence" value="ECO:0007669"/>
    <property type="project" value="InterPro"/>
</dbReference>
<dbReference type="Pfam" id="PF00005">
    <property type="entry name" value="ABC_tran"/>
    <property type="match status" value="3"/>
</dbReference>
<dbReference type="InterPro" id="IPR050173">
    <property type="entry name" value="ABC_transporter_C-like"/>
</dbReference>
<feature type="transmembrane region" description="Helical" evidence="11">
    <location>
        <begin position="939"/>
        <end position="961"/>
    </location>
</feature>
<feature type="region of interest" description="Disordered" evidence="10">
    <location>
        <begin position="1676"/>
        <end position="1697"/>
    </location>
</feature>
<comment type="subcellular location">
    <subcellularLocation>
        <location evidence="1">Membrane</location>
        <topology evidence="1">Multi-pass membrane protein</topology>
    </subcellularLocation>
</comment>
<dbReference type="Pfam" id="PF00664">
    <property type="entry name" value="ABC_membrane"/>
    <property type="match status" value="2"/>
</dbReference>
<gene>
    <name evidence="14" type="ORF">Cvel_27071</name>
</gene>
<dbReference type="InterPro" id="IPR036640">
    <property type="entry name" value="ABC1_TM_sf"/>
</dbReference>
<dbReference type="FunFam" id="1.20.1560.10:FF:000013">
    <property type="entry name" value="ABC transporter C family member 2"/>
    <property type="match status" value="1"/>
</dbReference>
<feature type="domain" description="ABC transmembrane type-1" evidence="13">
    <location>
        <begin position="899"/>
        <end position="1181"/>
    </location>
</feature>
<evidence type="ECO:0000259" key="12">
    <source>
        <dbReference type="PROSITE" id="PS50893"/>
    </source>
</evidence>
<feature type="transmembrane region" description="Helical" evidence="11">
    <location>
        <begin position="90"/>
        <end position="115"/>
    </location>
</feature>
<dbReference type="InterPro" id="IPR027417">
    <property type="entry name" value="P-loop_NTPase"/>
</dbReference>
<feature type="transmembrane region" description="Helical" evidence="11">
    <location>
        <begin position="238"/>
        <end position="260"/>
    </location>
</feature>
<feature type="domain" description="ABC transporter" evidence="12">
    <location>
        <begin position="425"/>
        <end position="668"/>
    </location>
</feature>
<comment type="similarity">
    <text evidence="2">Belongs to the ABC transporter superfamily. ABCC family. Conjugate transporter (TC 3.A.1.208) subfamily.</text>
</comment>
<dbReference type="GO" id="GO:0016887">
    <property type="term" value="F:ATP hydrolysis activity"/>
    <property type="evidence" value="ECO:0007669"/>
    <property type="project" value="InterPro"/>
</dbReference>
<dbReference type="InterPro" id="IPR003593">
    <property type="entry name" value="AAA+_ATPase"/>
</dbReference>
<feature type="transmembrane region" description="Helical" evidence="11">
    <location>
        <begin position="897"/>
        <end position="919"/>
    </location>
</feature>
<feature type="region of interest" description="Disordered" evidence="10">
    <location>
        <begin position="399"/>
        <end position="425"/>
    </location>
</feature>
<feature type="region of interest" description="Disordered" evidence="10">
    <location>
        <begin position="1614"/>
        <end position="1662"/>
    </location>
</feature>
<feature type="compositionally biased region" description="Basic and acidic residues" evidence="10">
    <location>
        <begin position="743"/>
        <end position="755"/>
    </location>
</feature>
<feature type="transmembrane region" description="Helical" evidence="11">
    <location>
        <begin position="210"/>
        <end position="232"/>
    </location>
</feature>
<evidence type="ECO:0000256" key="8">
    <source>
        <dbReference type="ARBA" id="ARBA00022989"/>
    </source>
</evidence>
<feature type="compositionally biased region" description="Basic and acidic residues" evidence="10">
    <location>
        <begin position="829"/>
        <end position="844"/>
    </location>
</feature>
<feature type="compositionally biased region" description="Basic and acidic residues" evidence="10">
    <location>
        <begin position="406"/>
        <end position="417"/>
    </location>
</feature>
<feature type="transmembrane region" description="Helical" evidence="11">
    <location>
        <begin position="135"/>
        <end position="156"/>
    </location>
</feature>
<dbReference type="GO" id="GO:0005524">
    <property type="term" value="F:ATP binding"/>
    <property type="evidence" value="ECO:0007669"/>
    <property type="project" value="UniProtKB-KW"/>
</dbReference>
<dbReference type="SUPFAM" id="SSF90123">
    <property type="entry name" value="ABC transporter transmembrane region"/>
    <property type="match status" value="2"/>
</dbReference>
<evidence type="ECO:0000313" key="14">
    <source>
        <dbReference type="EMBL" id="CEM42822.1"/>
    </source>
</evidence>
<dbReference type="PROSITE" id="PS50929">
    <property type="entry name" value="ABC_TM1F"/>
    <property type="match status" value="2"/>
</dbReference>
<evidence type="ECO:0000256" key="4">
    <source>
        <dbReference type="ARBA" id="ARBA00022692"/>
    </source>
</evidence>
<feature type="domain" description="ABC transporter" evidence="12">
    <location>
        <begin position="1254"/>
        <end position="1595"/>
    </location>
</feature>
<evidence type="ECO:0000256" key="10">
    <source>
        <dbReference type="SAM" id="MobiDB-lite"/>
    </source>
</evidence>
<feature type="domain" description="ABC transmembrane type-1" evidence="13">
    <location>
        <begin position="100"/>
        <end position="378"/>
    </location>
</feature>
<feature type="transmembrane region" description="Helical" evidence="11">
    <location>
        <begin position="351"/>
        <end position="370"/>
    </location>
</feature>
<evidence type="ECO:0000256" key="7">
    <source>
        <dbReference type="ARBA" id="ARBA00022840"/>
    </source>
</evidence>
<feature type="compositionally biased region" description="Low complexity" evidence="10">
    <location>
        <begin position="723"/>
        <end position="735"/>
    </location>
</feature>
<reference evidence="14" key="1">
    <citation type="submission" date="2014-11" db="EMBL/GenBank/DDBJ databases">
        <authorList>
            <person name="Otto D Thomas"/>
            <person name="Naeem Raeece"/>
        </authorList>
    </citation>
    <scope>NUCLEOTIDE SEQUENCE</scope>
</reference>
<dbReference type="SMART" id="SM00382">
    <property type="entry name" value="AAA"/>
    <property type="match status" value="2"/>
</dbReference>
<feature type="compositionally biased region" description="Basic and acidic residues" evidence="10">
    <location>
        <begin position="1686"/>
        <end position="1697"/>
    </location>
</feature>
<dbReference type="CDD" id="cd03244">
    <property type="entry name" value="ABCC_MRP_domain2"/>
    <property type="match status" value="1"/>
</dbReference>
<feature type="transmembrane region" description="Helical" evidence="11">
    <location>
        <begin position="1026"/>
        <end position="1049"/>
    </location>
</feature>
<keyword evidence="5" id="KW-0677">Repeat</keyword>
<dbReference type="InterPro" id="IPR003439">
    <property type="entry name" value="ABC_transporter-like_ATP-bd"/>
</dbReference>
<dbReference type="GO" id="GO:0016020">
    <property type="term" value="C:membrane"/>
    <property type="evidence" value="ECO:0007669"/>
    <property type="project" value="UniProtKB-SubCell"/>
</dbReference>
<dbReference type="EMBL" id="CDMZ01002539">
    <property type="protein sequence ID" value="CEM42822.1"/>
    <property type="molecule type" value="Genomic_DNA"/>
</dbReference>
<evidence type="ECO:0000259" key="13">
    <source>
        <dbReference type="PROSITE" id="PS50929"/>
    </source>
</evidence>
<evidence type="ECO:0000256" key="1">
    <source>
        <dbReference type="ARBA" id="ARBA00004141"/>
    </source>
</evidence>
<feature type="region of interest" description="Disordered" evidence="10">
    <location>
        <begin position="822"/>
        <end position="844"/>
    </location>
</feature>
<evidence type="ECO:0000256" key="11">
    <source>
        <dbReference type="SAM" id="Phobius"/>
    </source>
</evidence>
<feature type="region of interest" description="Disordered" evidence="10">
    <location>
        <begin position="669"/>
        <end position="771"/>
    </location>
</feature>
<feature type="transmembrane region" description="Helical" evidence="11">
    <location>
        <begin position="1119"/>
        <end position="1142"/>
    </location>
</feature>
<dbReference type="VEuPathDB" id="CryptoDB:Cvel_27071"/>
<dbReference type="Gene3D" id="3.40.50.300">
    <property type="entry name" value="P-loop containing nucleotide triphosphate hydrolases"/>
    <property type="match status" value="3"/>
</dbReference>
<dbReference type="InterPro" id="IPR011527">
    <property type="entry name" value="ABC1_TM_dom"/>
</dbReference>
<name>A0A0G4HFY0_9ALVE</name>
<proteinExistence type="inferred from homology"/>
<evidence type="ECO:0000256" key="5">
    <source>
        <dbReference type="ARBA" id="ARBA00022737"/>
    </source>
</evidence>
<dbReference type="PROSITE" id="PS00211">
    <property type="entry name" value="ABC_TRANSPORTER_1"/>
    <property type="match status" value="2"/>
</dbReference>
<evidence type="ECO:0000256" key="9">
    <source>
        <dbReference type="ARBA" id="ARBA00023136"/>
    </source>
</evidence>
<keyword evidence="6" id="KW-0547">Nucleotide-binding</keyword>
<dbReference type="SUPFAM" id="SSF52540">
    <property type="entry name" value="P-loop containing nucleoside triphosphate hydrolases"/>
    <property type="match status" value="2"/>
</dbReference>
<dbReference type="Gene3D" id="1.20.1560.10">
    <property type="entry name" value="ABC transporter type 1, transmembrane domain"/>
    <property type="match status" value="2"/>
</dbReference>
<organism evidence="14">
    <name type="scientific">Chromera velia CCMP2878</name>
    <dbReference type="NCBI Taxonomy" id="1169474"/>
    <lineage>
        <taxon>Eukaryota</taxon>
        <taxon>Sar</taxon>
        <taxon>Alveolata</taxon>
        <taxon>Colpodellida</taxon>
        <taxon>Chromeraceae</taxon>
        <taxon>Chromera</taxon>
    </lineage>
</organism>
<dbReference type="InterPro" id="IPR044726">
    <property type="entry name" value="ABCC_6TM_D2"/>
</dbReference>
<keyword evidence="9 11" id="KW-0472">Membrane</keyword>
<protein>
    <submittedName>
        <fullName evidence="14">Uncharacterized protein</fullName>
    </submittedName>
</protein>
<keyword evidence="4 11" id="KW-0812">Transmembrane</keyword>
<dbReference type="PhylomeDB" id="A0A0G4HFY0"/>
<feature type="region of interest" description="Disordered" evidence="10">
    <location>
        <begin position="1380"/>
        <end position="1480"/>
    </location>
</feature>
<evidence type="ECO:0000256" key="3">
    <source>
        <dbReference type="ARBA" id="ARBA00022448"/>
    </source>
</evidence>
<keyword evidence="3" id="KW-0813">Transport</keyword>
<sequence length="1697" mass="182719">MLRGAVDQEAAVSREPSLWDRANVFAKLFNTYQHPLLKRAAQEQLEVDTLPDIETRMRTERIYEEAQKAWRREVELRPKDPHAFRAVFRFYFWSFVQLGIIQLFEIYCFIGNAIILGELVRELLNENGTWEFRLMWAALFSFISCLLTLCHHQYFLRGFRLGVTIRLACCSLVYAKTLRLSLRSLGRVSTGQVVNLFSTDFMRFEIGGPFFAFIVDGPLHLIAVLLILSLLYDLGLSALAGLGLVFLMMPLQSLVSRALIRFRSRTVREQDLRVRLVNEIVAAARILKVYAWETPVGRLVAAVRGRELASMHRTLQLKAFNMWSEFCTSVVAVSLIFTVHALRGFPVHSTHFFVAFALLVPLMLNFNLFFPLGIEMTSEILVGTTRLTKLLLLPEQGQGGGVKALEGTKGERDKEGEGEGGGGSVEVEKLTVRWTEDLGGKEKEKEKGHAVLRDVSLTAEKGELLVVVGPVGAGKSSLLYALCGELEGEGESRVRVTGRMAMVEQEPWVMGATVRENIAFGRRIDEPLLEKVVNATALRRDLEILPAGLDTEVGEKGTTLSGGQKARLALARAAYAQADVNLLDDPLSAVDPPVANQIVERCILAPREQGGLRHPDAVTVLVTHQVALMASLCPDARLVVLNEGAAVFSGRAKDVAGVSALLVRSVGAPPQLQPVPVKGKPPASLQGHQEKPATGGQPNSPEAGTGAAPAARDGHTPASTQPAAGAGHGAAVAAADRGQSPGEARDPPPYRRADSGSHPTQPPGEVAGGMNGFGLDLLRLISSQTGRSSAQGSEAGVPEILDSNAPLPLERGGVAVQDGAVGLPVGEGGGEREGGDGEGDGERRKPLELKRAGNSQAPEGTVTAAPGGLTVKEGMARGAVGLSVYLKWMAAARATPLWIVLFCLMASAQSFYILAGWWLATWSSWPEDRQQGDVMGLGLLWIFAAGVVVTAAVRSHLWMFLSVSAARQLHADIFSKLLRAPISFFDTNPTGRIVNRFSRDVAVMDEMVSQVGLDVGQCILRVLGTIIFVCIANVFTLAAVVPLIVWFFFVRRKYLRASTQLKRLDGVSRSPVYNHLSTTLSGLATLRTFGLETASLIFFFEAQNENTICLWNFRLVERWFGFTLDSIVVVLSIFVAFATVAVRGAGLTLVSPQMVGLSLVYTMQLAGLFQWAVRQSAELDNNMTSVERVLEYGQLPQEAEPSEEEQNKRLARIGHGGSGKSNQRESGGRASLTPHFPSPPPAAAPAGWPSVGRIEFIDVTMTYKEGDAPALRHLSFQIQPREKIGVVGRSGAGKSSILAALFRLTVPEGGCIRIDGVETSEVRLATLRSSLSIIPQTPILFSGTVRSNLDPFNEASDEAIWEALEAVQLSGAVRRLPNGLDTAVGEGDGKGLGGEAATGGSPEAPGQGKGQKKKKDVKESPVGGSVQRGLTFALRPPRTINGRVSRPAASPRGITPRRVMSPRDVAPPSPSPVETKDGQSAIMAKEEKEREETVGMNFSVGERQLLCMARAIVRRNKILLLDEATANVDPHTDQLIQRAVRERFTDCVVITIAHRLSTIIDSDRILVMDAGRAAEFDTPARLLEQTGEGAIFSKMVEKMGRRHAANLREIAKECERRREGGGSGAGAISVSARGRTVEQSEEIGAQPPVGRPQDGSAAAGAAAAAAAAAGVVGAAADEAEAVSKGAHVERELPQSPH</sequence>